<evidence type="ECO:0000313" key="4">
    <source>
        <dbReference type="Proteomes" id="UP000694546"/>
    </source>
</evidence>
<feature type="compositionally biased region" description="Basic residues" evidence="1">
    <location>
        <begin position="32"/>
        <end position="43"/>
    </location>
</feature>
<feature type="domain" description="Nudix hydrolase" evidence="2">
    <location>
        <begin position="239"/>
        <end position="451"/>
    </location>
</feature>
<dbReference type="InterPro" id="IPR000086">
    <property type="entry name" value="NUDIX_hydrolase_dom"/>
</dbReference>
<dbReference type="CDD" id="cd03670">
    <property type="entry name" value="NUDIX_ADPRase_Nudt9"/>
    <property type="match status" value="1"/>
</dbReference>
<dbReference type="InterPro" id="IPR039989">
    <property type="entry name" value="NUDT9"/>
</dbReference>
<feature type="compositionally biased region" description="Basic residues" evidence="1">
    <location>
        <begin position="52"/>
        <end position="62"/>
    </location>
</feature>
<dbReference type="PANTHER" id="PTHR13030">
    <property type="entry name" value="NUDIX HYDROLASE"/>
    <property type="match status" value="1"/>
</dbReference>
<evidence type="ECO:0000259" key="2">
    <source>
        <dbReference type="PROSITE" id="PS51462"/>
    </source>
</evidence>
<dbReference type="AlphaFoldDB" id="A0A8C5F6H9"/>
<reference evidence="3" key="1">
    <citation type="submission" date="2025-08" db="UniProtKB">
        <authorList>
            <consortium name="Ensembl"/>
        </authorList>
    </citation>
    <scope>IDENTIFICATION</scope>
</reference>
<dbReference type="Proteomes" id="UP000694546">
    <property type="component" value="Chromosome 2"/>
</dbReference>
<organism evidence="3 4">
    <name type="scientific">Gadus morhua</name>
    <name type="common">Atlantic cod</name>
    <dbReference type="NCBI Taxonomy" id="8049"/>
    <lineage>
        <taxon>Eukaryota</taxon>
        <taxon>Metazoa</taxon>
        <taxon>Chordata</taxon>
        <taxon>Craniata</taxon>
        <taxon>Vertebrata</taxon>
        <taxon>Euteleostomi</taxon>
        <taxon>Actinopterygii</taxon>
        <taxon>Neopterygii</taxon>
        <taxon>Teleostei</taxon>
        <taxon>Neoteleostei</taxon>
        <taxon>Acanthomorphata</taxon>
        <taxon>Zeiogadaria</taxon>
        <taxon>Gadariae</taxon>
        <taxon>Gadiformes</taxon>
        <taxon>Gadoidei</taxon>
        <taxon>Gadidae</taxon>
        <taxon>Gadus</taxon>
    </lineage>
</organism>
<dbReference type="Pfam" id="PF25969">
    <property type="entry name" value="NUDT9_N"/>
    <property type="match status" value="1"/>
</dbReference>
<dbReference type="PROSITE" id="PS51462">
    <property type="entry name" value="NUDIX"/>
    <property type="match status" value="1"/>
</dbReference>
<dbReference type="GO" id="GO:0047631">
    <property type="term" value="F:ADP-ribose diphosphatase activity"/>
    <property type="evidence" value="ECO:0007669"/>
    <property type="project" value="UniProtKB-EC"/>
</dbReference>
<dbReference type="GeneTree" id="ENSGT00390000017405"/>
<accession>A0A8C5F6H9</accession>
<dbReference type="PANTHER" id="PTHR13030:SF8">
    <property type="entry name" value="ADP-RIBOSE PYROPHOSPHATASE, MITOCHONDRIAL"/>
    <property type="match status" value="1"/>
</dbReference>
<dbReference type="InterPro" id="IPR015797">
    <property type="entry name" value="NUDIX_hydrolase-like_dom_sf"/>
</dbReference>
<sequence>MACNYMKTSQPNQSKACNYRKISQQKQSKACNYRKRSQSKAKGKNPSTPVRRVTRAGRNTRRGRALGLDVTAAFCSAASGSLLPGGWALPGAVAWLRCCDPHSRSQGMRRLRLNQDWIGRIRLALTIVGLPYAVCKPETRLSSSSPLSIIHSPSAAAWVHNPYTNTLRMTSSTVAPPLHLKSRCQPYPGSQIKRFPVPDDKVDWSKVWPQYLPVQHTDPNVASRPTWADPDLGSKVFSPRFNCVDGAVDRTSFLGDYKLLQNRPLNPRGRTGLAGRGLLGRWGPNHAADPIVTRWKVDAKGQKVSHPASKRPVLQFISIKRKDCGEWAIPGGMVDPGEMVTLTLQREFSEEALNSLALPAGERAQTHQRITQLFKGPGLQVYRGYVDDPRNTDNAWMETVAVNFHDETGNSVSELPLQAGDDAGQVTWVDLDSAFPLYASHSHFLETVAKERGAHW</sequence>
<evidence type="ECO:0000256" key="1">
    <source>
        <dbReference type="SAM" id="MobiDB-lite"/>
    </source>
</evidence>
<dbReference type="GeneID" id="115532241"/>
<evidence type="ECO:0000313" key="3">
    <source>
        <dbReference type="Ensembl" id="ENSGMOP00000010088.2"/>
    </source>
</evidence>
<name>A0A8C5F6H9_GADMO</name>
<dbReference type="Pfam" id="PF00293">
    <property type="entry name" value="NUDIX"/>
    <property type="match status" value="1"/>
</dbReference>
<reference evidence="3" key="2">
    <citation type="submission" date="2025-09" db="UniProtKB">
        <authorList>
            <consortium name="Ensembl"/>
        </authorList>
    </citation>
    <scope>IDENTIFICATION</scope>
</reference>
<dbReference type="Gene3D" id="3.90.79.10">
    <property type="entry name" value="Nucleoside Triphosphate Pyrophosphohydrolase"/>
    <property type="match status" value="1"/>
</dbReference>
<keyword evidence="4" id="KW-1185">Reference proteome</keyword>
<proteinExistence type="predicted"/>
<dbReference type="Ensembl" id="ENSGMOT00000010360.2">
    <property type="protein sequence ID" value="ENSGMOP00000010088.2"/>
    <property type="gene ID" value="ENSGMOG00000009441.2"/>
</dbReference>
<protein>
    <submittedName>
        <fullName evidence="3">Nudix (nucleoside diphosphate linked moiety X)-type motif 9</fullName>
    </submittedName>
</protein>
<dbReference type="OrthoDB" id="9972248at2759"/>
<feature type="region of interest" description="Disordered" evidence="1">
    <location>
        <begin position="28"/>
        <end position="62"/>
    </location>
</feature>
<gene>
    <name evidence="3" type="primary">nudt9</name>
</gene>
<dbReference type="RefSeq" id="XP_030197746.1">
    <property type="nucleotide sequence ID" value="XM_030341886.1"/>
</dbReference>
<dbReference type="SUPFAM" id="SSF55811">
    <property type="entry name" value="Nudix"/>
    <property type="match status" value="1"/>
</dbReference>